<protein>
    <recommendedName>
        <fullName evidence="3">Rhamnan synthesis protein F</fullName>
    </recommendedName>
</protein>
<dbReference type="Pfam" id="PF05045">
    <property type="entry name" value="RgpF"/>
    <property type="match status" value="1"/>
</dbReference>
<organism evidence="1 2">
    <name type="scientific">Agrococcus citreus</name>
    <dbReference type="NCBI Taxonomy" id="84643"/>
    <lineage>
        <taxon>Bacteria</taxon>
        <taxon>Bacillati</taxon>
        <taxon>Actinomycetota</taxon>
        <taxon>Actinomycetes</taxon>
        <taxon>Micrococcales</taxon>
        <taxon>Microbacteriaceae</taxon>
        <taxon>Agrococcus</taxon>
    </lineage>
</organism>
<gene>
    <name evidence="1" type="ORF">GCM10009640_24380</name>
</gene>
<reference evidence="2" key="1">
    <citation type="journal article" date="2019" name="Int. J. Syst. Evol. Microbiol.">
        <title>The Global Catalogue of Microorganisms (GCM) 10K type strain sequencing project: providing services to taxonomists for standard genome sequencing and annotation.</title>
        <authorList>
            <consortium name="The Broad Institute Genomics Platform"/>
            <consortium name="The Broad Institute Genome Sequencing Center for Infectious Disease"/>
            <person name="Wu L."/>
            <person name="Ma J."/>
        </authorList>
    </citation>
    <scope>NUCLEOTIDE SEQUENCE [LARGE SCALE GENOMIC DNA]</scope>
    <source>
        <strain evidence="2">JCM 12398</strain>
    </source>
</reference>
<dbReference type="Proteomes" id="UP001501266">
    <property type="component" value="Unassembled WGS sequence"/>
</dbReference>
<keyword evidence="2" id="KW-1185">Reference proteome</keyword>
<sequence length="559" mass="61545">MRLANPDAVRRVVVFFFYDGDGVADETVRVLLDGVQPHFERTIVVVNGALDDASRAEFARRPGTELLQRDNRGFDSWAYKTAIEHIGWDAMAEIDELVLYNFTILGPVASVDAMFADMDARDLDFWGLTVHHGAPFDPWGLLETPTLPEHLQSHWIAVRASMLQSEPFRRYWDELPPIPDYAHAVAKHEARFTHHFSSFGFRWEPFVDTADLRQTTFYPLNSMPVELIRDRGCPVFKRKTLFAGIDSVIDEHATGNARELYRFLAASGRYDMGVLDRHLARSTDQRDVFETMHEWRILAPALAPKPSTVALVEASEGWPERVAAVRAADRIVLAGAPGTLAAIQARGDVPDGVELAGVRAHPLEALADAEEELAILALADGIPAELPGLDRDDRRADALESLGLPDRFADAAAAFDDAWVGALVTAPALQRGWFGELGHEAEGSTARLEHAANRLAIRARSNAPVVPQAGSAILRGRIATSLGARVRDAAVDLPRLSVDEWARLIALAVQDEGMRPRVSISPRLAEQRLSVMQHQLRGLAGAVGRGSGESYTQLLGRLR</sequence>
<dbReference type="InterPro" id="IPR007739">
    <property type="entry name" value="RgpF"/>
</dbReference>
<dbReference type="RefSeq" id="WP_343920788.1">
    <property type="nucleotide sequence ID" value="NZ_BAAAKK010000005.1"/>
</dbReference>
<evidence type="ECO:0000313" key="2">
    <source>
        <dbReference type="Proteomes" id="UP001501266"/>
    </source>
</evidence>
<evidence type="ECO:0008006" key="3">
    <source>
        <dbReference type="Google" id="ProtNLM"/>
    </source>
</evidence>
<evidence type="ECO:0000313" key="1">
    <source>
        <dbReference type="EMBL" id="GAA1425544.1"/>
    </source>
</evidence>
<dbReference type="EMBL" id="BAAAKK010000005">
    <property type="protein sequence ID" value="GAA1425544.1"/>
    <property type="molecule type" value="Genomic_DNA"/>
</dbReference>
<accession>A0ABP4JN19</accession>
<name>A0ABP4JN19_9MICO</name>
<comment type="caution">
    <text evidence="1">The sequence shown here is derived from an EMBL/GenBank/DDBJ whole genome shotgun (WGS) entry which is preliminary data.</text>
</comment>
<proteinExistence type="predicted"/>